<keyword evidence="9" id="KW-0560">Oxidoreductase</keyword>
<dbReference type="PANTHER" id="PTHR48083:SF33">
    <property type="entry name" value="ACYL-COENZYME A DEHYDROGENASE"/>
    <property type="match status" value="1"/>
</dbReference>
<feature type="domain" description="Acyl-CoA dehydrogenase C-terminal bacterial-type" evidence="15">
    <location>
        <begin position="444"/>
        <end position="728"/>
    </location>
</feature>
<evidence type="ECO:0000256" key="3">
    <source>
        <dbReference type="ARBA" id="ARBA00009347"/>
    </source>
</evidence>
<gene>
    <name evidence="16" type="ORF">JMA39_13485</name>
</gene>
<keyword evidence="7" id="KW-0285">Flavoprotein</keyword>
<dbReference type="SUPFAM" id="SSF56645">
    <property type="entry name" value="Acyl-CoA dehydrogenase NM domain-like"/>
    <property type="match status" value="1"/>
</dbReference>
<dbReference type="InterPro" id="IPR006091">
    <property type="entry name" value="Acyl-CoA_Oxase/DH_mid-dom"/>
</dbReference>
<dbReference type="Gene3D" id="1.20.140.10">
    <property type="entry name" value="Butyryl-CoA Dehydrogenase, subunit A, domain 3"/>
    <property type="match status" value="1"/>
</dbReference>
<evidence type="ECO:0000259" key="14">
    <source>
        <dbReference type="Pfam" id="PF02771"/>
    </source>
</evidence>
<name>A0ABS1T022_9GAMM</name>
<comment type="catalytic activity">
    <reaction evidence="11">
        <text>a long-chain 2,3-saturated fatty acyl-CoA + oxidized [electron-transfer flavoprotein] + H(+) = a long-chain (2E)-enoyl-CoA + reduced [electron-transfer flavoprotein]</text>
        <dbReference type="Rhea" id="RHEA:17721"/>
        <dbReference type="Rhea" id="RHEA-COMP:10685"/>
        <dbReference type="Rhea" id="RHEA-COMP:10686"/>
        <dbReference type="ChEBI" id="CHEBI:15378"/>
        <dbReference type="ChEBI" id="CHEBI:57692"/>
        <dbReference type="ChEBI" id="CHEBI:58307"/>
        <dbReference type="ChEBI" id="CHEBI:83721"/>
        <dbReference type="ChEBI" id="CHEBI:83727"/>
        <dbReference type="EC" id="1.3.8.8"/>
    </reaction>
</comment>
<dbReference type="NCBIfam" id="NF009586">
    <property type="entry name" value="PRK13026.1"/>
    <property type="match status" value="1"/>
</dbReference>
<dbReference type="InterPro" id="IPR009075">
    <property type="entry name" value="AcylCo_DH/oxidase_C"/>
</dbReference>
<dbReference type="EC" id="1.3.8.7" evidence="4"/>
<evidence type="ECO:0000313" key="17">
    <source>
        <dbReference type="Proteomes" id="UP000604898"/>
    </source>
</evidence>
<feature type="domain" description="Acyl-CoA dehydrogenase/oxidase N-terminal" evidence="14">
    <location>
        <begin position="74"/>
        <end position="162"/>
    </location>
</feature>
<evidence type="ECO:0000256" key="5">
    <source>
        <dbReference type="ARBA" id="ARBA00012040"/>
    </source>
</evidence>
<comment type="cofactor">
    <cofactor evidence="1">
        <name>FAD</name>
        <dbReference type="ChEBI" id="CHEBI:57692"/>
    </cofactor>
</comment>
<dbReference type="EC" id="1.3.8.8" evidence="5"/>
<dbReference type="RefSeq" id="WP_202722388.1">
    <property type="nucleotide sequence ID" value="NZ_BPEX01000030.1"/>
</dbReference>
<dbReference type="InterPro" id="IPR013786">
    <property type="entry name" value="AcylCoA_DH/ox_N"/>
</dbReference>
<dbReference type="Pfam" id="PF02771">
    <property type="entry name" value="Acyl-CoA_dh_N"/>
    <property type="match status" value="1"/>
</dbReference>
<dbReference type="Proteomes" id="UP000604898">
    <property type="component" value="Unassembled WGS sequence"/>
</dbReference>
<keyword evidence="8" id="KW-0274">FAD</keyword>
<comment type="pathway">
    <text evidence="2">Lipid metabolism; fatty acid beta-oxidation.</text>
</comment>
<dbReference type="Gene3D" id="2.40.110.10">
    <property type="entry name" value="Butyryl-CoA Dehydrogenase, subunit A, domain 2"/>
    <property type="match status" value="1"/>
</dbReference>
<proteinExistence type="inferred from homology"/>
<organism evidence="16 17">
    <name type="scientific">Shewanella schlegeliana</name>
    <dbReference type="NCBI Taxonomy" id="190308"/>
    <lineage>
        <taxon>Bacteria</taxon>
        <taxon>Pseudomonadati</taxon>
        <taxon>Pseudomonadota</taxon>
        <taxon>Gammaproteobacteria</taxon>
        <taxon>Alteromonadales</taxon>
        <taxon>Shewanellaceae</taxon>
        <taxon>Shewanella</taxon>
    </lineage>
</organism>
<accession>A0ABS1T022</accession>
<dbReference type="PANTHER" id="PTHR48083">
    <property type="entry name" value="MEDIUM-CHAIN SPECIFIC ACYL-COA DEHYDROGENASE, MITOCHONDRIAL-RELATED"/>
    <property type="match status" value="1"/>
</dbReference>
<feature type="domain" description="Acyl-CoA dehydrogenase/oxidase C-terminal" evidence="12">
    <location>
        <begin position="290"/>
        <end position="435"/>
    </location>
</feature>
<dbReference type="InterPro" id="IPR009100">
    <property type="entry name" value="AcylCoA_DH/oxidase_NM_dom_sf"/>
</dbReference>
<dbReference type="Pfam" id="PF00441">
    <property type="entry name" value="Acyl-CoA_dh_1"/>
    <property type="match status" value="1"/>
</dbReference>
<evidence type="ECO:0000256" key="1">
    <source>
        <dbReference type="ARBA" id="ARBA00001974"/>
    </source>
</evidence>
<evidence type="ECO:0000256" key="4">
    <source>
        <dbReference type="ARBA" id="ARBA00012033"/>
    </source>
</evidence>
<dbReference type="Gene3D" id="1.10.540.10">
    <property type="entry name" value="Acyl-CoA dehydrogenase/oxidase, N-terminal domain"/>
    <property type="match status" value="1"/>
</dbReference>
<dbReference type="EMBL" id="JAESVD010000007">
    <property type="protein sequence ID" value="MBL4914129.1"/>
    <property type="molecule type" value="Genomic_DNA"/>
</dbReference>
<dbReference type="InterPro" id="IPR036250">
    <property type="entry name" value="AcylCo_DH-like_C"/>
</dbReference>
<dbReference type="Pfam" id="PF09317">
    <property type="entry name" value="ACDH_C"/>
    <property type="match status" value="1"/>
</dbReference>
<dbReference type="InterPro" id="IPR037069">
    <property type="entry name" value="AcylCoA_DH/ox_N_sf"/>
</dbReference>
<dbReference type="NCBIfam" id="NF007000">
    <property type="entry name" value="PRK09463.1"/>
    <property type="match status" value="1"/>
</dbReference>
<evidence type="ECO:0000259" key="13">
    <source>
        <dbReference type="Pfam" id="PF02770"/>
    </source>
</evidence>
<evidence type="ECO:0000256" key="2">
    <source>
        <dbReference type="ARBA" id="ARBA00005005"/>
    </source>
</evidence>
<keyword evidence="17" id="KW-1185">Reference proteome</keyword>
<evidence type="ECO:0000313" key="16">
    <source>
        <dbReference type="EMBL" id="MBL4914129.1"/>
    </source>
</evidence>
<evidence type="ECO:0000256" key="11">
    <source>
        <dbReference type="ARBA" id="ARBA00049247"/>
    </source>
</evidence>
<comment type="similarity">
    <text evidence="3">Belongs to the acyl-CoA dehydrogenase family.</text>
</comment>
<evidence type="ECO:0000256" key="9">
    <source>
        <dbReference type="ARBA" id="ARBA00023002"/>
    </source>
</evidence>
<comment type="catalytic activity">
    <reaction evidence="10">
        <text>a medium-chain 2,3-saturated fatty acyl-CoA + oxidized [electron-transfer flavoprotein] + H(+) = a medium-chain (2E)-enoyl-CoA + reduced [electron-transfer flavoprotein]</text>
        <dbReference type="Rhea" id="RHEA:14477"/>
        <dbReference type="Rhea" id="RHEA-COMP:10685"/>
        <dbReference type="Rhea" id="RHEA-COMP:10686"/>
        <dbReference type="ChEBI" id="CHEBI:15378"/>
        <dbReference type="ChEBI" id="CHEBI:57692"/>
        <dbReference type="ChEBI" id="CHEBI:58307"/>
        <dbReference type="ChEBI" id="CHEBI:83723"/>
        <dbReference type="ChEBI" id="CHEBI:83726"/>
        <dbReference type="EC" id="1.3.8.7"/>
    </reaction>
</comment>
<dbReference type="InterPro" id="IPR015396">
    <property type="entry name" value="FadE_C"/>
</dbReference>
<dbReference type="InterPro" id="IPR050741">
    <property type="entry name" value="Acyl-CoA_dehydrogenase"/>
</dbReference>
<evidence type="ECO:0000256" key="6">
    <source>
        <dbReference type="ARBA" id="ARBA00020144"/>
    </source>
</evidence>
<protein>
    <recommendedName>
        <fullName evidence="6">Acyl-coenzyme A dehydrogenase</fullName>
        <ecNumber evidence="4">1.3.8.7</ecNumber>
        <ecNumber evidence="5">1.3.8.8</ecNumber>
    </recommendedName>
</protein>
<comment type="caution">
    <text evidence="16">The sequence shown here is derived from an EMBL/GenBank/DDBJ whole genome shotgun (WGS) entry which is preliminary data.</text>
</comment>
<reference evidence="16 17" key="1">
    <citation type="submission" date="2021-01" db="EMBL/GenBank/DDBJ databases">
        <title>Genome sequence of Shewanella schlegeliana JCM 11561.</title>
        <authorList>
            <person name="Zhang H."/>
            <person name="Li C."/>
        </authorList>
    </citation>
    <scope>NUCLEOTIDE SEQUENCE [LARGE SCALE GENOMIC DNA]</scope>
    <source>
        <strain evidence="16 17">JCM 11561</strain>
    </source>
</reference>
<evidence type="ECO:0000256" key="8">
    <source>
        <dbReference type="ARBA" id="ARBA00022827"/>
    </source>
</evidence>
<evidence type="ECO:0000256" key="10">
    <source>
        <dbReference type="ARBA" id="ARBA00047882"/>
    </source>
</evidence>
<feature type="domain" description="Acyl-CoA oxidase/dehydrogenase middle" evidence="13">
    <location>
        <begin position="167"/>
        <end position="267"/>
    </location>
</feature>
<dbReference type="SUPFAM" id="SSF47203">
    <property type="entry name" value="Acyl-CoA dehydrogenase C-terminal domain-like"/>
    <property type="match status" value="1"/>
</dbReference>
<evidence type="ECO:0000259" key="15">
    <source>
        <dbReference type="Pfam" id="PF09317"/>
    </source>
</evidence>
<dbReference type="Pfam" id="PF02770">
    <property type="entry name" value="Acyl-CoA_dh_M"/>
    <property type="match status" value="1"/>
</dbReference>
<evidence type="ECO:0000256" key="7">
    <source>
        <dbReference type="ARBA" id="ARBA00022630"/>
    </source>
</evidence>
<dbReference type="InterPro" id="IPR046373">
    <property type="entry name" value="Acyl-CoA_Oxase/DH_mid-dom_sf"/>
</dbReference>
<evidence type="ECO:0000259" key="12">
    <source>
        <dbReference type="Pfam" id="PF00441"/>
    </source>
</evidence>
<sequence>MSIRTQFRKILPTISTTEQEALDAGDVWLEGSIYQGVPDFTALREIPVASLSSDEQAFLDGPVATLLEMVDDFEIQQSKHLPDNILNYLKENKFFSLIIPKSFGGLEFSPYANSTIVATIAAKSSAVAVTVMVPNSLGPGELLMHYGTAEQQDYWLPRLANGREIPCFALTSPEAGSDAGSIPDIGIVTMGEYQGEQVLGMNVTWDKRYITLSSIATVLGLAFKVEDPNGLLGSKEDLGITCALIPRSHPGVQLGNRHDPMGIRFYNGTTRGENVFIPMDFIIGGQKNIGRGWSMLVACLGAGRGISLPALGASVSQASFKSSAEYAAVREQFGLSIGKFEGIQEKLADIAGKTYLQEAMRVLTTEGLGLGLKPSVVTAIAKYHMTELGRNILESAMDIQAGKAIQCGPQNTLASAYVAQPIAITVEGANILTRNLMIFGQGVMRCHPHLQNMVETIHSDDKGADKKFNSILSKTIGYSVANSLRGFKLGLLPFTAAANSNLAEVKPYEQSVNKLASKLAVYADFSLLVLGGKLKQAEMLSARLGDVMSYLYAAMASIRYYEQKLNTAERAEAAPYFHYATRWSLCQAEKALLEFLENFPSSATRKFMRLITVTYSPKMPKINDDLVRELAEQAQLNTEFKQNLTHLVKPIAGDGNDINEQAYLAKMVCLPLLAKVRKALRARTFKAGVKFSLTLDAALEAKVISSDEHKQLQDYNLKRERAIRVDEFDFDLNLISDKPDLKIAN</sequence>